<dbReference type="PROSITE" id="PS50979">
    <property type="entry name" value="BC"/>
    <property type="match status" value="1"/>
</dbReference>
<dbReference type="InterPro" id="IPR011764">
    <property type="entry name" value="Biotin_carboxylation_dom"/>
</dbReference>
<evidence type="ECO:0000259" key="17">
    <source>
        <dbReference type="PROSITE" id="PS50979"/>
    </source>
</evidence>
<dbReference type="PROSITE" id="PS00867">
    <property type="entry name" value="CPSASE_2"/>
    <property type="match status" value="1"/>
</dbReference>
<dbReference type="CDD" id="cd06850">
    <property type="entry name" value="biotinyl_domain"/>
    <property type="match status" value="1"/>
</dbReference>
<dbReference type="Pfam" id="PF02786">
    <property type="entry name" value="CPSase_L_D2"/>
    <property type="match status" value="1"/>
</dbReference>
<keyword evidence="21" id="KW-1185">Reference proteome</keyword>
<feature type="domain" description="CoA carboxyltransferase N-terminal" evidence="18">
    <location>
        <begin position="1542"/>
        <end position="1841"/>
    </location>
</feature>
<name>A0AA38IB31_9CUCU</name>
<dbReference type="Gene3D" id="3.90.1770.10">
    <property type="entry name" value="PreATP-grasp domain"/>
    <property type="match status" value="1"/>
</dbReference>
<dbReference type="PROSITE" id="PS50980">
    <property type="entry name" value="COA_CT_NTER"/>
    <property type="match status" value="1"/>
</dbReference>
<keyword evidence="5 14" id="KW-0547">Nucleotide-binding</keyword>
<dbReference type="PROSITE" id="PS00188">
    <property type="entry name" value="BIOTIN"/>
    <property type="match status" value="1"/>
</dbReference>
<proteinExistence type="predicted"/>
<reference evidence="20" key="1">
    <citation type="journal article" date="2023" name="G3 (Bethesda)">
        <title>Whole genome assemblies of Zophobas morio and Tenebrio molitor.</title>
        <authorList>
            <person name="Kaur S."/>
            <person name="Stinson S.A."/>
            <person name="diCenzo G.C."/>
        </authorList>
    </citation>
    <scope>NUCLEOTIDE SEQUENCE</scope>
    <source>
        <strain evidence="20">QUZm001</strain>
    </source>
</reference>
<evidence type="ECO:0008006" key="22">
    <source>
        <dbReference type="Google" id="ProtNLM"/>
    </source>
</evidence>
<dbReference type="FunFam" id="2.40.50.100:FF:000005">
    <property type="entry name" value="Acetyl-CoA carboxylase 1"/>
    <property type="match status" value="1"/>
</dbReference>
<dbReference type="EMBL" id="JALNTZ010000005">
    <property type="protein sequence ID" value="KAJ3652203.1"/>
    <property type="molecule type" value="Genomic_DNA"/>
</dbReference>
<dbReference type="FunFam" id="3.90.226.10:FF:000010">
    <property type="entry name" value="acetyl-CoA carboxylase isoform X2"/>
    <property type="match status" value="1"/>
</dbReference>
<protein>
    <recommendedName>
        <fullName evidence="22">Acetyl-CoA carboxylase</fullName>
    </recommendedName>
</protein>
<evidence type="ECO:0000259" key="19">
    <source>
        <dbReference type="PROSITE" id="PS50989"/>
    </source>
</evidence>
<dbReference type="GO" id="GO:0005739">
    <property type="term" value="C:mitochondrion"/>
    <property type="evidence" value="ECO:0007669"/>
    <property type="project" value="TreeGrafter"/>
</dbReference>
<dbReference type="GO" id="GO:0005524">
    <property type="term" value="F:ATP binding"/>
    <property type="evidence" value="ECO:0007669"/>
    <property type="project" value="UniProtKB-UniRule"/>
</dbReference>
<keyword evidence="3" id="KW-0444">Lipid biosynthesis</keyword>
<dbReference type="Pfam" id="PF01039">
    <property type="entry name" value="Carboxyl_trans"/>
    <property type="match status" value="1"/>
</dbReference>
<sequence length="2310" mass="261129">MKRTLTRRSSKRFVIGDEDEELGSPEIEITIAEAVDTDNNENIQNSEWLAESSRLKPGATLTPSMSQGTVMLQNRLQEKDFTVATPEEFVKRFNGTKVINKVLIANNGIAAVKCMRSVRRWSYEMFKNERGVRFVVMVTPEDLKANAEYIKMADHYVPVPGGTNNNNYANVELIVDIATRLQVQAVWAGWGHASENPKLPELLHKNGIAFIGPPDKAMWALGDKIASSIVAQTADIPTLPWSGSDLKAQYTGKKIKISSELFARGCVQTVEQGLAAAQKIGFPVMIKASEGGGGKGIRKVENADDFPAAFRQVQTEIPGSPIFVMKLAKCARHLEVQLLADQYGNAISLFGRDCSIQRRHQKIIEEAPAVIAAASVFEDMEKAAVRLAKMVGYVSAGTVEYLYDTSGHYYFLELNPRLQVEHPCTEMVSDVNLPAAQLQIAMGLPLHYIKDIRLLYGESPWGNSEIDFDKPRHKPQPWGHVIAARITSENPDEGFKPSSGTVQELNFRSSKNVWGYFSVAASGGLHEFADSQFGHCFSWGENREQARENLVIALKELSIRGDFRTTVEYLITLLETKSFQENTIDTAWLDILISEKVESEKPNVMLGVICGSLHIADKTVSTAFQEFQNSLERGQIQGSNTLTNVLDVELIHGGNKYKVQATKSGPNTYFLMMNGTFKEIEVHRLSDGGILLSVDGSSFTTYMKEEVDRYRIVIGNQTCVFEKENDPTILRSPSAGKLLSFLVEDGGHVEKGQAYAEIEVMKMVMTLTAGESGIVFYVKRPGAVLEAGSIIASLELDDASLVTKASPYKGPFPELDVSQPIVSEKLNHIHNSYKAILENTLAGYCLPDPYNAPRLREVIEKFMSSLRDPSLPLLELQQVMASISGRIPLAVEKKIRRLMSLYERNITSVLAQFPSQQIASVIDSHAANMQKRTERDGFFLATEGIVQLVQRYRNGIRGRMKVAVQELLRQYYDVESQFQQGSYDKCVALLRENHKDDMQVVLATIFSHAQVAKKNLLITMLIDHLWSNEPGLTDELAPALTELTSLNRSEHSRVALRARQVLIAAHQPAYELRHNQMESIFLSAVDMYGHEFHPENLQKLIVSETSIFDILHDFFYHPNRAVCNAALEVYVRRAYTSYDITCLQHLELSGEVPLVHFQFLLPPNHPNRLIKIDDFKENLDEGPRIVDTFQRTGCMAAFENFQEFEQYADEILDLIEDFANPATISVKDLIAVESGSESRNSTSINVSLSLDGQRSYTEDTCLHEPIHILHVGIKDKGDTDDAAMSRIFSSFFVRHKEELISRGMRRITFAALKHKQSPKFFTFRARDDFKEDKIYRHLEPACAFQLELNRMRNYNLEALPTSNQKMHLYLGKAKGIKGKEVTDYRFFIRSIIRHSDLITKEASFEYLQNEGERVLLEAMDELEVAFSHPHSRRTDCNHIFLNFVPTVIMDPAKIEEAVTSMVMRYGPRLWKLRVLQAELKMIIRLAPNSPTQTIRLCLANDSGYYLDINMYTEVVDPDTGVIKFRAYGKKQGPMHGLPISTPYLAKDYLQQKRFQAQSSGTTYVYDFPDMFRQMVDAQWKQYMNERISEHIQLPDKLMDFVELILDESETRLIEQKRVPGENNVGMVAWRLTLYTPEYPEGRDIIVIANDITFMIGSFGPREDKVYGLASEISRCLKIPRIYIAANSGARIGLAEEVKSMFKIAWEDNNEPDKGFRYLYLTPEDYAKLASLNAVRAVLIEDEGESRYKLTDITGKDDDLGVENLRYAGMIAGETSRAYDEVVTISMVTCRAIGIGSYVVRLGQRVIQIENSHIILTGYSALNKLLGREVYASNNQLGGIQIIGTSYVAKDKISPLPVIKPIDPIDREVEFMPTKTPYDPRWMLEGRQSPNDPKIWESGFFDRGSWSEIMKPWAQTVVAGRARFGGIPVGVIAVETRTVELNLPADPANLDSEAKTISQAGMVWFPDSAYKTAQAIQDFSREDLPLLIFANWRGFSGEMKDMYEQIMKFGVYIVDGLRQYKQPIIIYIPPNGELRGGAWAVVDPTINARYMEMYADPEARGGVLEPEGIVEIKFKKRDLLKTMHRLDPILKDLDEKLNKINQTRPTGERTSSISQTVEQKKPPEVIELEAKIAERENLLLPMYHQVSVHFADLHDTPERMLEKGTIHDIVPWRKSRSILYWRLKRLLLQDKVVTALLEAQPLLQGGQGEAMLRRWFIEDKGSTEGYKWDDNQTVVHWIEDQLQKPTTQSIINHNLYCVKKDTIINQINSSLEECPDVALDAVVQIIQKLSDNQKAEVIRTLSQLGSLENID</sequence>
<dbReference type="Pfam" id="PF00364">
    <property type="entry name" value="Biotin_lipoyl"/>
    <property type="match status" value="1"/>
</dbReference>
<dbReference type="Pfam" id="PF21385">
    <property type="entry name" value="ACCA_BT"/>
    <property type="match status" value="1"/>
</dbReference>
<dbReference type="GO" id="GO:0003989">
    <property type="term" value="F:acetyl-CoA carboxylase activity"/>
    <property type="evidence" value="ECO:0007669"/>
    <property type="project" value="UniProtKB-EC"/>
</dbReference>
<dbReference type="FunFam" id="3.40.50.20:FF:000005">
    <property type="entry name" value="acetyl-CoA carboxylase isoform X2"/>
    <property type="match status" value="1"/>
</dbReference>
<keyword evidence="4" id="KW-0436">Ligase</keyword>
<evidence type="ECO:0000259" key="18">
    <source>
        <dbReference type="PROSITE" id="PS50980"/>
    </source>
</evidence>
<dbReference type="InterPro" id="IPR001882">
    <property type="entry name" value="Biotin_BS"/>
</dbReference>
<dbReference type="SUPFAM" id="SSF52096">
    <property type="entry name" value="ClpP/crotonase"/>
    <property type="match status" value="2"/>
</dbReference>
<evidence type="ECO:0000256" key="6">
    <source>
        <dbReference type="ARBA" id="ARBA00022832"/>
    </source>
</evidence>
<comment type="caution">
    <text evidence="20">The sequence shown here is derived from an EMBL/GenBank/DDBJ whole genome shotgun (WGS) entry which is preliminary data.</text>
</comment>
<organism evidence="20 21">
    <name type="scientific">Zophobas morio</name>
    <dbReference type="NCBI Taxonomy" id="2755281"/>
    <lineage>
        <taxon>Eukaryota</taxon>
        <taxon>Metazoa</taxon>
        <taxon>Ecdysozoa</taxon>
        <taxon>Arthropoda</taxon>
        <taxon>Hexapoda</taxon>
        <taxon>Insecta</taxon>
        <taxon>Pterygota</taxon>
        <taxon>Neoptera</taxon>
        <taxon>Endopterygota</taxon>
        <taxon>Coleoptera</taxon>
        <taxon>Polyphaga</taxon>
        <taxon>Cucujiformia</taxon>
        <taxon>Tenebrionidae</taxon>
        <taxon>Zophobas</taxon>
    </lineage>
</organism>
<feature type="domain" description="ATP-grasp" evidence="16">
    <location>
        <begin position="247"/>
        <end position="442"/>
    </location>
</feature>
<comment type="catalytic activity">
    <reaction evidence="12">
        <text>hydrogencarbonate + acetyl-CoA + ATP = malonyl-CoA + ADP + phosphate + H(+)</text>
        <dbReference type="Rhea" id="RHEA:11308"/>
        <dbReference type="ChEBI" id="CHEBI:15378"/>
        <dbReference type="ChEBI" id="CHEBI:17544"/>
        <dbReference type="ChEBI" id="CHEBI:30616"/>
        <dbReference type="ChEBI" id="CHEBI:43474"/>
        <dbReference type="ChEBI" id="CHEBI:57288"/>
        <dbReference type="ChEBI" id="CHEBI:57384"/>
        <dbReference type="ChEBI" id="CHEBI:456216"/>
        <dbReference type="EC" id="6.4.1.2"/>
    </reaction>
</comment>
<dbReference type="SUPFAM" id="SSF51230">
    <property type="entry name" value="Single hybrid motif"/>
    <property type="match status" value="1"/>
</dbReference>
<comment type="pathway">
    <text evidence="2">Lipid metabolism; malonyl-CoA biosynthesis; malonyl-CoA from acetyl-CoA: step 1/1.</text>
</comment>
<comment type="cofactor">
    <cofactor evidence="1">
        <name>biotin</name>
        <dbReference type="ChEBI" id="CHEBI:57586"/>
    </cofactor>
</comment>
<gene>
    <name evidence="20" type="ORF">Zmor_018188</name>
</gene>
<dbReference type="InterPro" id="IPR016185">
    <property type="entry name" value="PreATP-grasp_dom_sf"/>
</dbReference>
<dbReference type="InterPro" id="IPR049076">
    <property type="entry name" value="ACCA"/>
</dbReference>
<dbReference type="InterPro" id="IPR013537">
    <property type="entry name" value="AcCoA_COase_cen"/>
</dbReference>
<dbReference type="InterPro" id="IPR011763">
    <property type="entry name" value="COA_CT_C"/>
</dbReference>
<feature type="domain" description="Lipoyl-binding" evidence="15">
    <location>
        <begin position="721"/>
        <end position="795"/>
    </location>
</feature>
<evidence type="ECO:0000259" key="15">
    <source>
        <dbReference type="PROSITE" id="PS50968"/>
    </source>
</evidence>
<dbReference type="InterPro" id="IPR005482">
    <property type="entry name" value="Biotin_COase_C"/>
</dbReference>
<evidence type="ECO:0000256" key="13">
    <source>
        <dbReference type="ARBA" id="ARBA00048600"/>
    </source>
</evidence>
<dbReference type="Gene3D" id="2.40.50.100">
    <property type="match status" value="1"/>
</dbReference>
<dbReference type="Gene3D" id="3.30.1490.20">
    <property type="entry name" value="ATP-grasp fold, A domain"/>
    <property type="match status" value="1"/>
</dbReference>
<keyword evidence="11" id="KW-0511">Multifunctional enzyme</keyword>
<dbReference type="SUPFAM" id="SSF52440">
    <property type="entry name" value="PreATP-grasp domain"/>
    <property type="match status" value="1"/>
</dbReference>
<evidence type="ECO:0000256" key="5">
    <source>
        <dbReference type="ARBA" id="ARBA00022741"/>
    </source>
</evidence>
<evidence type="ECO:0000256" key="8">
    <source>
        <dbReference type="ARBA" id="ARBA00023098"/>
    </source>
</evidence>
<dbReference type="InterPro" id="IPR000089">
    <property type="entry name" value="Biotin_lipoyl"/>
</dbReference>
<accession>A0AA38IB31</accession>
<dbReference type="InterPro" id="IPR011053">
    <property type="entry name" value="Single_hybrid_motif"/>
</dbReference>
<dbReference type="SMART" id="SM00878">
    <property type="entry name" value="Biotin_carb_C"/>
    <property type="match status" value="1"/>
</dbReference>
<dbReference type="Gene3D" id="3.40.50.20">
    <property type="match status" value="1"/>
</dbReference>
<evidence type="ECO:0000256" key="2">
    <source>
        <dbReference type="ARBA" id="ARBA00004956"/>
    </source>
</evidence>
<dbReference type="Pfam" id="PF02785">
    <property type="entry name" value="Biotin_carb_C"/>
    <property type="match status" value="1"/>
</dbReference>
<keyword evidence="8" id="KW-0443">Lipid metabolism</keyword>
<evidence type="ECO:0000256" key="1">
    <source>
        <dbReference type="ARBA" id="ARBA00001953"/>
    </source>
</evidence>
<keyword evidence="6" id="KW-0276">Fatty acid metabolism</keyword>
<dbReference type="InterPro" id="IPR005481">
    <property type="entry name" value="BC-like_N"/>
</dbReference>
<dbReference type="Gene3D" id="3.30.470.20">
    <property type="entry name" value="ATP-grasp fold, B domain"/>
    <property type="match status" value="1"/>
</dbReference>
<evidence type="ECO:0000256" key="7">
    <source>
        <dbReference type="ARBA" id="ARBA00022840"/>
    </source>
</evidence>
<evidence type="ECO:0000259" key="16">
    <source>
        <dbReference type="PROSITE" id="PS50975"/>
    </source>
</evidence>
<dbReference type="InterPro" id="IPR013815">
    <property type="entry name" value="ATP_grasp_subdomain_1"/>
</dbReference>
<feature type="domain" description="CoA carboxyltransferase C-terminal" evidence="19">
    <location>
        <begin position="1863"/>
        <end position="2197"/>
    </location>
</feature>
<dbReference type="GO" id="GO:0046872">
    <property type="term" value="F:metal ion binding"/>
    <property type="evidence" value="ECO:0007669"/>
    <property type="project" value="InterPro"/>
</dbReference>
<dbReference type="InterPro" id="IPR049074">
    <property type="entry name" value="ACCA_BT"/>
</dbReference>
<keyword evidence="9" id="KW-0275">Fatty acid biosynthesis</keyword>
<dbReference type="PANTHER" id="PTHR45728:SF3">
    <property type="entry name" value="ACETYL-COA CARBOXYLASE"/>
    <property type="match status" value="1"/>
</dbReference>
<dbReference type="Gene3D" id="3.90.226.10">
    <property type="entry name" value="2-enoyl-CoA Hydratase, Chain A, domain 1"/>
    <property type="match status" value="2"/>
</dbReference>
<keyword evidence="10" id="KW-0092">Biotin</keyword>
<dbReference type="PROSITE" id="PS50989">
    <property type="entry name" value="COA_CT_CTER"/>
    <property type="match status" value="1"/>
</dbReference>
<dbReference type="FunFam" id="3.90.1770.10:FF:000001">
    <property type="entry name" value="acetyl-CoA carboxylase 1"/>
    <property type="match status" value="1"/>
</dbReference>
<dbReference type="PROSITE" id="PS50975">
    <property type="entry name" value="ATP_GRASP"/>
    <property type="match status" value="1"/>
</dbReference>
<dbReference type="FunFam" id="2.40.460.10:FF:000001">
    <property type="entry name" value="Acetyl-CoA carboxylase 1"/>
    <property type="match status" value="1"/>
</dbReference>
<dbReference type="PROSITE" id="PS50968">
    <property type="entry name" value="BIOTINYL_LIPOYL"/>
    <property type="match status" value="1"/>
</dbReference>
<evidence type="ECO:0000256" key="4">
    <source>
        <dbReference type="ARBA" id="ARBA00022598"/>
    </source>
</evidence>
<keyword evidence="7 14" id="KW-0067">ATP-binding</keyword>
<dbReference type="InterPro" id="IPR011054">
    <property type="entry name" value="Rudment_hybrid_motif"/>
</dbReference>
<evidence type="ECO:0000256" key="14">
    <source>
        <dbReference type="PROSITE-ProRule" id="PRU00409"/>
    </source>
</evidence>
<dbReference type="Pfam" id="PF08326">
    <property type="entry name" value="ACC_central"/>
    <property type="match status" value="1"/>
</dbReference>
<dbReference type="SUPFAM" id="SSF51246">
    <property type="entry name" value="Rudiment single hybrid motif"/>
    <property type="match status" value="1"/>
</dbReference>
<dbReference type="GO" id="GO:0006633">
    <property type="term" value="P:fatty acid biosynthetic process"/>
    <property type="evidence" value="ECO:0007669"/>
    <property type="project" value="UniProtKB-KW"/>
</dbReference>
<dbReference type="InterPro" id="IPR029045">
    <property type="entry name" value="ClpP/crotonase-like_dom_sf"/>
</dbReference>
<evidence type="ECO:0000313" key="20">
    <source>
        <dbReference type="EMBL" id="KAJ3652203.1"/>
    </source>
</evidence>
<evidence type="ECO:0000256" key="10">
    <source>
        <dbReference type="ARBA" id="ARBA00023267"/>
    </source>
</evidence>
<feature type="domain" description="Biotin carboxylation" evidence="17">
    <location>
        <begin position="98"/>
        <end position="594"/>
    </location>
</feature>
<evidence type="ECO:0000256" key="11">
    <source>
        <dbReference type="ARBA" id="ARBA00023268"/>
    </source>
</evidence>
<dbReference type="SUPFAM" id="SSF56059">
    <property type="entry name" value="Glutathione synthetase ATP-binding domain-like"/>
    <property type="match status" value="1"/>
</dbReference>
<dbReference type="Pfam" id="PF00289">
    <property type="entry name" value="Biotin_carb_N"/>
    <property type="match status" value="1"/>
</dbReference>
<comment type="catalytic activity">
    <reaction evidence="13">
        <text>N(6)-biotinyl-L-lysyl-[protein] + hydrogencarbonate + ATP = N(6)-carboxybiotinyl-L-lysyl-[protein] + ADP + phosphate + H(+)</text>
        <dbReference type="Rhea" id="RHEA:13501"/>
        <dbReference type="Rhea" id="RHEA-COMP:10505"/>
        <dbReference type="Rhea" id="RHEA-COMP:10506"/>
        <dbReference type="ChEBI" id="CHEBI:15378"/>
        <dbReference type="ChEBI" id="CHEBI:17544"/>
        <dbReference type="ChEBI" id="CHEBI:30616"/>
        <dbReference type="ChEBI" id="CHEBI:43474"/>
        <dbReference type="ChEBI" id="CHEBI:83144"/>
        <dbReference type="ChEBI" id="CHEBI:83145"/>
        <dbReference type="ChEBI" id="CHEBI:456216"/>
        <dbReference type="EC" id="6.3.4.14"/>
    </reaction>
</comment>
<dbReference type="GO" id="GO:0004075">
    <property type="term" value="F:biotin carboxylase activity"/>
    <property type="evidence" value="ECO:0007669"/>
    <property type="project" value="UniProtKB-EC"/>
</dbReference>
<evidence type="ECO:0000256" key="12">
    <source>
        <dbReference type="ARBA" id="ARBA00048065"/>
    </source>
</evidence>
<dbReference type="InterPro" id="IPR005479">
    <property type="entry name" value="CPAse_ATP-bd"/>
</dbReference>
<evidence type="ECO:0000313" key="21">
    <source>
        <dbReference type="Proteomes" id="UP001168821"/>
    </source>
</evidence>
<evidence type="ECO:0000256" key="9">
    <source>
        <dbReference type="ARBA" id="ARBA00023160"/>
    </source>
</evidence>
<dbReference type="InterPro" id="IPR011762">
    <property type="entry name" value="COA_CT_N"/>
</dbReference>
<dbReference type="Gene3D" id="2.40.460.10">
    <property type="entry name" value="Biotin dependent carboxylase carboxyltransferase"/>
    <property type="match status" value="1"/>
</dbReference>
<dbReference type="InterPro" id="IPR011761">
    <property type="entry name" value="ATP-grasp"/>
</dbReference>
<dbReference type="InterPro" id="IPR034733">
    <property type="entry name" value="AcCoA_carboxyl_beta"/>
</dbReference>
<evidence type="ECO:0000256" key="3">
    <source>
        <dbReference type="ARBA" id="ARBA00022516"/>
    </source>
</evidence>
<dbReference type="PROSITE" id="PS00866">
    <property type="entry name" value="CPSASE_1"/>
    <property type="match status" value="1"/>
</dbReference>
<dbReference type="FunFam" id="3.30.470.20:FF:000005">
    <property type="entry name" value="Acetyl-CoA carboxylase 1"/>
    <property type="match status" value="1"/>
</dbReference>
<dbReference type="PANTHER" id="PTHR45728">
    <property type="entry name" value="ACETYL-COA CARBOXYLASE, ISOFORM A"/>
    <property type="match status" value="1"/>
</dbReference>
<dbReference type="FunFam" id="3.30.1490.20:FF:000003">
    <property type="entry name" value="acetyl-CoA carboxylase isoform X1"/>
    <property type="match status" value="1"/>
</dbReference>
<dbReference type="Proteomes" id="UP001168821">
    <property type="component" value="Unassembled WGS sequence"/>
</dbReference>